<dbReference type="Proteomes" id="UP000186817">
    <property type="component" value="Unassembled WGS sequence"/>
</dbReference>
<organism evidence="1 2">
    <name type="scientific">Symbiodinium microadriaticum</name>
    <name type="common">Dinoflagellate</name>
    <name type="synonym">Zooxanthella microadriatica</name>
    <dbReference type="NCBI Taxonomy" id="2951"/>
    <lineage>
        <taxon>Eukaryota</taxon>
        <taxon>Sar</taxon>
        <taxon>Alveolata</taxon>
        <taxon>Dinophyceae</taxon>
        <taxon>Suessiales</taxon>
        <taxon>Symbiodiniaceae</taxon>
        <taxon>Symbiodinium</taxon>
    </lineage>
</organism>
<keyword evidence="2" id="KW-1185">Reference proteome</keyword>
<dbReference type="AlphaFoldDB" id="A0A1Q9CNN3"/>
<feature type="non-terminal residue" evidence="1">
    <location>
        <position position="47"/>
    </location>
</feature>
<name>A0A1Q9CNN3_SYMMI</name>
<comment type="caution">
    <text evidence="1">The sequence shown here is derived from an EMBL/GenBank/DDBJ whole genome shotgun (WGS) entry which is preliminary data.</text>
</comment>
<proteinExistence type="predicted"/>
<gene>
    <name evidence="1" type="ORF">AK812_SmicGene34572</name>
</gene>
<accession>A0A1Q9CNN3</accession>
<sequence>MPEHGSTGLLARRAKIVERAWIRVAREAVGAEGQVDAAMLKVAERRE</sequence>
<evidence type="ECO:0000313" key="1">
    <source>
        <dbReference type="EMBL" id="OLP84539.1"/>
    </source>
</evidence>
<protein>
    <submittedName>
        <fullName evidence="1">Uncharacterized protein</fullName>
    </submittedName>
</protein>
<dbReference type="OrthoDB" id="10593790at2759"/>
<reference evidence="1 2" key="1">
    <citation type="submission" date="2016-02" db="EMBL/GenBank/DDBJ databases">
        <title>Genome analysis of coral dinoflagellate symbionts highlights evolutionary adaptations to a symbiotic lifestyle.</title>
        <authorList>
            <person name="Aranda M."/>
            <person name="Li Y."/>
            <person name="Liew Y.J."/>
            <person name="Baumgarten S."/>
            <person name="Simakov O."/>
            <person name="Wilson M."/>
            <person name="Piel J."/>
            <person name="Ashoor H."/>
            <person name="Bougouffa S."/>
            <person name="Bajic V.B."/>
            <person name="Ryu T."/>
            <person name="Ravasi T."/>
            <person name="Bayer T."/>
            <person name="Micklem G."/>
            <person name="Kim H."/>
            <person name="Bhak J."/>
            <person name="Lajeunesse T.C."/>
            <person name="Voolstra C.R."/>
        </authorList>
    </citation>
    <scope>NUCLEOTIDE SEQUENCE [LARGE SCALE GENOMIC DNA]</scope>
    <source>
        <strain evidence="1 2">CCMP2467</strain>
    </source>
</reference>
<evidence type="ECO:0000313" key="2">
    <source>
        <dbReference type="Proteomes" id="UP000186817"/>
    </source>
</evidence>
<dbReference type="EMBL" id="LSRX01001034">
    <property type="protein sequence ID" value="OLP84539.1"/>
    <property type="molecule type" value="Genomic_DNA"/>
</dbReference>